<comment type="caution">
    <text evidence="1">The sequence shown here is derived from an EMBL/GenBank/DDBJ whole genome shotgun (WGS) entry which is preliminary data.</text>
</comment>
<organism evidence="1 2">
    <name type="scientific">Vaccinium darrowii</name>
    <dbReference type="NCBI Taxonomy" id="229202"/>
    <lineage>
        <taxon>Eukaryota</taxon>
        <taxon>Viridiplantae</taxon>
        <taxon>Streptophyta</taxon>
        <taxon>Embryophyta</taxon>
        <taxon>Tracheophyta</taxon>
        <taxon>Spermatophyta</taxon>
        <taxon>Magnoliopsida</taxon>
        <taxon>eudicotyledons</taxon>
        <taxon>Gunneridae</taxon>
        <taxon>Pentapetalae</taxon>
        <taxon>asterids</taxon>
        <taxon>Ericales</taxon>
        <taxon>Ericaceae</taxon>
        <taxon>Vaccinioideae</taxon>
        <taxon>Vaccinieae</taxon>
        <taxon>Vaccinium</taxon>
    </lineage>
</organism>
<gene>
    <name evidence="1" type="ORF">Vadar_015828</name>
</gene>
<dbReference type="EMBL" id="CM037161">
    <property type="protein sequence ID" value="KAH7854604.1"/>
    <property type="molecule type" value="Genomic_DNA"/>
</dbReference>
<protein>
    <submittedName>
        <fullName evidence="1">Uncharacterized protein</fullName>
    </submittedName>
</protein>
<dbReference type="Proteomes" id="UP000828048">
    <property type="component" value="Chromosome 11"/>
</dbReference>
<keyword evidence="2" id="KW-1185">Reference proteome</keyword>
<sequence length="88" mass="9590">MKHTSATKNVSSSFKQQTVLKACTRSLQFPYFGTVTVTGNGKAVPSVLKTVSVIVRVVVEGSGNERYMNGSNVTDNFLQNGQTNVDRY</sequence>
<proteinExistence type="predicted"/>
<evidence type="ECO:0000313" key="1">
    <source>
        <dbReference type="EMBL" id="KAH7854604.1"/>
    </source>
</evidence>
<evidence type="ECO:0000313" key="2">
    <source>
        <dbReference type="Proteomes" id="UP000828048"/>
    </source>
</evidence>
<accession>A0ACB7YP51</accession>
<name>A0ACB7YP51_9ERIC</name>
<reference evidence="1 2" key="1">
    <citation type="journal article" date="2021" name="Hortic Res">
        <title>High-quality reference genome and annotation aids understanding of berry development for evergreen blueberry (Vaccinium darrowii).</title>
        <authorList>
            <person name="Yu J."/>
            <person name="Hulse-Kemp A.M."/>
            <person name="Babiker E."/>
            <person name="Staton M."/>
        </authorList>
    </citation>
    <scope>NUCLEOTIDE SEQUENCE [LARGE SCALE GENOMIC DNA]</scope>
    <source>
        <strain evidence="2">cv. NJ 8807/NJ 8810</strain>
        <tissue evidence="1">Young leaf</tissue>
    </source>
</reference>